<dbReference type="OrthoDB" id="9798604at2"/>
<keyword evidence="1" id="KW-0547">Nucleotide-binding</keyword>
<dbReference type="EMBL" id="QURL01000020">
    <property type="protein sequence ID" value="RFC61752.1"/>
    <property type="molecule type" value="Genomic_DNA"/>
</dbReference>
<gene>
    <name evidence="1" type="ORF">DYI37_19625</name>
</gene>
<proteinExistence type="predicted"/>
<comment type="caution">
    <text evidence="1">The sequence shown here is derived from an EMBL/GenBank/DDBJ whole genome shotgun (WGS) entry which is preliminary data.</text>
</comment>
<evidence type="ECO:0000313" key="2">
    <source>
        <dbReference type="Proteomes" id="UP000264310"/>
    </source>
</evidence>
<dbReference type="Proteomes" id="UP000264310">
    <property type="component" value="Unassembled WGS sequence"/>
</dbReference>
<keyword evidence="1" id="KW-0067">ATP-binding</keyword>
<reference evidence="1 2" key="1">
    <citation type="submission" date="2018-08" db="EMBL/GenBank/DDBJ databases">
        <title>Fulvimarina sp. 85, whole genome shotgun sequence.</title>
        <authorList>
            <person name="Tuo L."/>
        </authorList>
    </citation>
    <scope>NUCLEOTIDE SEQUENCE [LARGE SCALE GENOMIC DNA]</scope>
    <source>
        <strain evidence="1 2">85</strain>
    </source>
</reference>
<keyword evidence="2" id="KW-1185">Reference proteome</keyword>
<dbReference type="RefSeq" id="WP_116684965.1">
    <property type="nucleotide sequence ID" value="NZ_QURL01000020.1"/>
</dbReference>
<dbReference type="GO" id="GO:0005524">
    <property type="term" value="F:ATP binding"/>
    <property type="evidence" value="ECO:0007669"/>
    <property type="project" value="UniProtKB-KW"/>
</dbReference>
<dbReference type="AlphaFoldDB" id="A0A371WXN9"/>
<sequence>MTSEQPSTLPRLELPRRWEFLEQRAATAQVDPAEVVERVDDAANRVDELLRRVRDGGGGVIEVFYGLSGSGKTTFLQTLSRFFENIRVSTFSNDRPLSDLPKFVLSDVVPEETSNRVVLIDRRDNPTPADLAQVEETFADLLNAFREPSGTAVVLWPITKQDSATKVSETAWIVGRDSMADEVSRGAISLQGRSQN</sequence>
<dbReference type="InterPro" id="IPR027417">
    <property type="entry name" value="P-loop_NTPase"/>
</dbReference>
<evidence type="ECO:0000313" key="1">
    <source>
        <dbReference type="EMBL" id="RFC61752.1"/>
    </source>
</evidence>
<name>A0A371WXN9_9HYPH</name>
<accession>A0A371WXN9</accession>
<organism evidence="1 2">
    <name type="scientific">Fulvimarina endophytica</name>
    <dbReference type="NCBI Taxonomy" id="2293836"/>
    <lineage>
        <taxon>Bacteria</taxon>
        <taxon>Pseudomonadati</taxon>
        <taxon>Pseudomonadota</taxon>
        <taxon>Alphaproteobacteria</taxon>
        <taxon>Hyphomicrobiales</taxon>
        <taxon>Aurantimonadaceae</taxon>
        <taxon>Fulvimarina</taxon>
    </lineage>
</organism>
<dbReference type="SUPFAM" id="SSF52540">
    <property type="entry name" value="P-loop containing nucleoside triphosphate hydrolases"/>
    <property type="match status" value="1"/>
</dbReference>
<protein>
    <submittedName>
        <fullName evidence="1">ATP-binding protein</fullName>
    </submittedName>
</protein>